<evidence type="ECO:0000259" key="5">
    <source>
        <dbReference type="Pfam" id="PF25906"/>
    </source>
</evidence>
<feature type="region of interest" description="Disordered" evidence="2">
    <location>
        <begin position="1"/>
        <end position="24"/>
    </location>
</feature>
<dbReference type="Pfam" id="PF13556">
    <property type="entry name" value="HTH_30"/>
    <property type="match status" value="1"/>
</dbReference>
<comment type="similarity">
    <text evidence="1">Belongs to the CdaR family.</text>
</comment>
<dbReference type="PANTHER" id="PTHR33744">
    <property type="entry name" value="CARBOHYDRATE DIACID REGULATOR"/>
    <property type="match status" value="1"/>
</dbReference>
<evidence type="ECO:0000259" key="4">
    <source>
        <dbReference type="Pfam" id="PF17853"/>
    </source>
</evidence>
<dbReference type="InterPro" id="IPR042070">
    <property type="entry name" value="PucR_C-HTH_sf"/>
</dbReference>
<evidence type="ECO:0000256" key="1">
    <source>
        <dbReference type="ARBA" id="ARBA00006754"/>
    </source>
</evidence>
<dbReference type="Proteomes" id="UP000642748">
    <property type="component" value="Unassembled WGS sequence"/>
</dbReference>
<name>A0A8J3QS52_9ACTN</name>
<reference evidence="6" key="1">
    <citation type="submission" date="2021-01" db="EMBL/GenBank/DDBJ databases">
        <title>Whole genome shotgun sequence of Rugosimonospora africana NBRC 104875.</title>
        <authorList>
            <person name="Komaki H."/>
            <person name="Tamura T."/>
        </authorList>
    </citation>
    <scope>NUCLEOTIDE SEQUENCE</scope>
    <source>
        <strain evidence="6">NBRC 104875</strain>
    </source>
</reference>
<organism evidence="6 7">
    <name type="scientific">Rugosimonospora africana</name>
    <dbReference type="NCBI Taxonomy" id="556532"/>
    <lineage>
        <taxon>Bacteria</taxon>
        <taxon>Bacillati</taxon>
        <taxon>Actinomycetota</taxon>
        <taxon>Actinomycetes</taxon>
        <taxon>Micromonosporales</taxon>
        <taxon>Micromonosporaceae</taxon>
        <taxon>Rugosimonospora</taxon>
    </lineage>
</organism>
<comment type="caution">
    <text evidence="6">The sequence shown here is derived from an EMBL/GenBank/DDBJ whole genome shotgun (WGS) entry which is preliminary data.</text>
</comment>
<dbReference type="EMBL" id="BONZ01000027">
    <property type="protein sequence ID" value="GIH14603.1"/>
    <property type="molecule type" value="Genomic_DNA"/>
</dbReference>
<evidence type="ECO:0008006" key="8">
    <source>
        <dbReference type="Google" id="ProtNLM"/>
    </source>
</evidence>
<feature type="domain" description="PucR-like N-terminal" evidence="5">
    <location>
        <begin position="34"/>
        <end position="195"/>
    </location>
</feature>
<evidence type="ECO:0000256" key="2">
    <source>
        <dbReference type="SAM" id="MobiDB-lite"/>
    </source>
</evidence>
<feature type="compositionally biased region" description="Polar residues" evidence="2">
    <location>
        <begin position="9"/>
        <end position="22"/>
    </location>
</feature>
<sequence>METQERDVVSNQTGDGSATTGVAESGLDGLVPALVDRLPRLLGEVRELLTEEWPDYARFLADEQDEVTVAAETFMHWLVEIAEQGLAEPSHDAGPDAGAQVALFEEIGRIQWREGRDLTTLLSAYQVGARVAWHHVSNTALEISVAPEALAALAEAVFVFIDQLSSASARGFVLEQSEAAVTRERLRDELVDLLLSDRSDSAAVRAAASRVGWPLPREVAVILIDPENLVGQSVLSRLDSSCLLIRRRALIGAIVPDPVRPGRRQRLATALRGAGAVIGHPVPLEHLPSSVRIAEIAATLQRSGILRDDPVFAAEHLDAIIVHRDPKLLEALRRQVLAPLADLSPSVSQRLTDTLASWLRHLGDRQAIAADLHIHPQTVRYRMAQLHDLFGEALDDPSTRARLTLALAWYPEAKTEPADPTPRR</sequence>
<dbReference type="Pfam" id="PF25906">
    <property type="entry name" value="PucR-like_N"/>
    <property type="match status" value="1"/>
</dbReference>
<feature type="domain" description="CdaR GGDEF-like" evidence="4">
    <location>
        <begin position="198"/>
        <end position="299"/>
    </location>
</feature>
<feature type="domain" description="PucR C-terminal helix-turn-helix" evidence="3">
    <location>
        <begin position="351"/>
        <end position="408"/>
    </location>
</feature>
<dbReference type="PANTHER" id="PTHR33744:SF1">
    <property type="entry name" value="DNA-BINDING TRANSCRIPTIONAL ACTIVATOR ADER"/>
    <property type="match status" value="1"/>
</dbReference>
<dbReference type="Pfam" id="PF17853">
    <property type="entry name" value="GGDEF_2"/>
    <property type="match status" value="1"/>
</dbReference>
<gene>
    <name evidence="6" type="ORF">Raf01_27750</name>
</gene>
<evidence type="ECO:0000259" key="3">
    <source>
        <dbReference type="Pfam" id="PF13556"/>
    </source>
</evidence>
<dbReference type="AlphaFoldDB" id="A0A8J3QS52"/>
<proteinExistence type="inferred from homology"/>
<dbReference type="InterPro" id="IPR041522">
    <property type="entry name" value="CdaR_GGDEF"/>
</dbReference>
<dbReference type="InterPro" id="IPR051448">
    <property type="entry name" value="CdaR-like_regulators"/>
</dbReference>
<dbReference type="InterPro" id="IPR025736">
    <property type="entry name" value="PucR_C-HTH_dom"/>
</dbReference>
<accession>A0A8J3QS52</accession>
<evidence type="ECO:0000313" key="7">
    <source>
        <dbReference type="Proteomes" id="UP000642748"/>
    </source>
</evidence>
<evidence type="ECO:0000313" key="6">
    <source>
        <dbReference type="EMBL" id="GIH14603.1"/>
    </source>
</evidence>
<keyword evidence="7" id="KW-1185">Reference proteome</keyword>
<dbReference type="Gene3D" id="1.10.10.2840">
    <property type="entry name" value="PucR C-terminal helix-turn-helix domain"/>
    <property type="match status" value="1"/>
</dbReference>
<protein>
    <recommendedName>
        <fullName evidence="8">PucR C-terminal helix-turn-helix domain-containing protein</fullName>
    </recommendedName>
</protein>
<dbReference type="InterPro" id="IPR058663">
    <property type="entry name" value="PucR-like_N"/>
</dbReference>